<evidence type="ECO:0000256" key="1">
    <source>
        <dbReference type="ARBA" id="ARBA00009512"/>
    </source>
</evidence>
<dbReference type="Proteomes" id="UP000004925">
    <property type="component" value="Unassembled WGS sequence"/>
</dbReference>
<dbReference type="GO" id="GO:0070181">
    <property type="term" value="F:small ribosomal subunit rRNA binding"/>
    <property type="evidence" value="ECO:0007669"/>
    <property type="project" value="TreeGrafter"/>
</dbReference>
<dbReference type="Gene3D" id="3.30.70.60">
    <property type="match status" value="1"/>
</dbReference>
<evidence type="ECO:0000256" key="2">
    <source>
        <dbReference type="ARBA" id="ARBA00022730"/>
    </source>
</evidence>
<evidence type="ECO:0000313" key="7">
    <source>
        <dbReference type="EMBL" id="EEO40547.2"/>
    </source>
</evidence>
<proteinExistence type="inferred from homology"/>
<dbReference type="Pfam" id="PF01250">
    <property type="entry name" value="Ribosomal_S6"/>
    <property type="match status" value="1"/>
</dbReference>
<dbReference type="InterPro" id="IPR035980">
    <property type="entry name" value="Ribosomal_bS6_sf"/>
</dbReference>
<evidence type="ECO:0000313" key="8">
    <source>
        <dbReference type="Proteomes" id="UP000004925"/>
    </source>
</evidence>
<organism evidence="7 8">
    <name type="scientific">Fusobacterium vincentii 4_1_13</name>
    <dbReference type="NCBI Taxonomy" id="469606"/>
    <lineage>
        <taxon>Bacteria</taxon>
        <taxon>Fusobacteriati</taxon>
        <taxon>Fusobacteriota</taxon>
        <taxon>Fusobacteriia</taxon>
        <taxon>Fusobacteriales</taxon>
        <taxon>Fusobacteriaceae</taxon>
        <taxon>Fusobacterium</taxon>
    </lineage>
</organism>
<evidence type="ECO:0000256" key="4">
    <source>
        <dbReference type="ARBA" id="ARBA00035104"/>
    </source>
</evidence>
<dbReference type="GO" id="GO:0006412">
    <property type="term" value="P:translation"/>
    <property type="evidence" value="ECO:0007669"/>
    <property type="project" value="UniProtKB-UniRule"/>
</dbReference>
<dbReference type="PANTHER" id="PTHR21011">
    <property type="entry name" value="MITOCHONDRIAL 28S RIBOSOMAL PROTEIN S6"/>
    <property type="match status" value="1"/>
</dbReference>
<comment type="similarity">
    <text evidence="1 6">Belongs to the bacterial ribosomal protein bS6 family.</text>
</comment>
<evidence type="ECO:0000256" key="6">
    <source>
        <dbReference type="HAMAP-Rule" id="MF_00360"/>
    </source>
</evidence>
<dbReference type="GO" id="GO:0003735">
    <property type="term" value="F:structural constituent of ribosome"/>
    <property type="evidence" value="ECO:0007669"/>
    <property type="project" value="InterPro"/>
</dbReference>
<dbReference type="HAMAP" id="MF_00360">
    <property type="entry name" value="Ribosomal_bS6"/>
    <property type="match status" value="1"/>
</dbReference>
<protein>
    <recommendedName>
        <fullName evidence="5 6">Small ribosomal subunit protein bS6</fullName>
    </recommendedName>
</protein>
<dbReference type="InterPro" id="IPR014717">
    <property type="entry name" value="Transl_elong_EF1B/ribsomal_bS6"/>
</dbReference>
<dbReference type="InterPro" id="IPR000529">
    <property type="entry name" value="Ribosomal_bS6"/>
</dbReference>
<keyword evidence="6 7" id="KW-0689">Ribosomal protein</keyword>
<keyword evidence="2 6" id="KW-0699">rRNA-binding</keyword>
<dbReference type="eggNOG" id="COG0360">
    <property type="taxonomic scope" value="Bacteria"/>
</dbReference>
<comment type="function">
    <text evidence="4 6">Binds together with bS18 to 16S ribosomal RNA.</text>
</comment>
<dbReference type="GO" id="GO:0005840">
    <property type="term" value="C:ribosome"/>
    <property type="evidence" value="ECO:0007669"/>
    <property type="project" value="UniProtKB-KW"/>
</dbReference>
<dbReference type="InterPro" id="IPR020814">
    <property type="entry name" value="Ribosomal_S6_plastid/chlpt"/>
</dbReference>
<dbReference type="GO" id="GO:0005737">
    <property type="term" value="C:cytoplasm"/>
    <property type="evidence" value="ECO:0007669"/>
    <property type="project" value="UniProtKB-ARBA"/>
</dbReference>
<comment type="caution">
    <text evidence="7">The sequence shown here is derived from an EMBL/GenBank/DDBJ whole genome shotgun (WGS) entry which is preliminary data.</text>
</comment>
<evidence type="ECO:0000256" key="5">
    <source>
        <dbReference type="ARBA" id="ARBA00035294"/>
    </source>
</evidence>
<dbReference type="RefSeq" id="WP_005897327.1">
    <property type="nucleotide sequence ID" value="NZ_KQ235737.1"/>
</dbReference>
<dbReference type="AlphaFoldDB" id="A0A0M1VV40"/>
<evidence type="ECO:0000256" key="3">
    <source>
        <dbReference type="ARBA" id="ARBA00022884"/>
    </source>
</evidence>
<sequence>MRKYEIMYIINPTVLEEGREELINQVNALLTSNGATIAKTEKWGERKLAYPIDKKKSGFYVLTTFEIDGTKLAEVESKLNIMESVMRYIVVKQD</sequence>
<gene>
    <name evidence="6" type="primary">rpsF</name>
    <name evidence="7" type="ORF">FSCG_01260</name>
</gene>
<reference evidence="7 8" key="1">
    <citation type="submission" date="2011-10" db="EMBL/GenBank/DDBJ databases">
        <title>The Genome Sequence of Fusobacterium sp. 4_1_13.</title>
        <authorList>
            <consortium name="The Broad Institute Genome Sequencing Platform"/>
            <person name="Earl A."/>
            <person name="Ward D."/>
            <person name="Feldgarden M."/>
            <person name="Gevers D."/>
            <person name="Strauss J."/>
            <person name="Ambrose C."/>
            <person name="Allen-Vercoe E."/>
            <person name="Young S.K."/>
            <person name="Zeng Q."/>
            <person name="Gargeya S."/>
            <person name="Fitzgerald M."/>
            <person name="Haas B."/>
            <person name="Abouelleil A."/>
            <person name="Alvarado L."/>
            <person name="Arachchi H.M."/>
            <person name="Berlin A."/>
            <person name="Brown A."/>
            <person name="Chapman S.B."/>
            <person name="Chen Z."/>
            <person name="Dunbar C."/>
            <person name="Freedman E."/>
            <person name="Gearin G."/>
            <person name="Goldberg J."/>
            <person name="Griggs A."/>
            <person name="Gujja S."/>
            <person name="Heiman D."/>
            <person name="Howarth C."/>
            <person name="Larson L."/>
            <person name="Lui A."/>
            <person name="MacDonald P.J."/>
            <person name="Montmayeur A."/>
            <person name="Murphy C."/>
            <person name="Neiman D."/>
            <person name="Pearson M."/>
            <person name="Priest M."/>
            <person name="Roberts A."/>
            <person name="Saif S."/>
            <person name="Shea T."/>
            <person name="Shenoy N."/>
            <person name="Sisk P."/>
            <person name="Stolte C."/>
            <person name="Sykes S."/>
            <person name="Wortman J."/>
            <person name="Nusbaum C."/>
            <person name="Birren B."/>
        </authorList>
    </citation>
    <scope>NUCLEOTIDE SEQUENCE [LARGE SCALE GENOMIC DNA]</scope>
    <source>
        <strain evidence="7 8">4_1_13</strain>
    </source>
</reference>
<dbReference type="GO" id="GO:1990904">
    <property type="term" value="C:ribonucleoprotein complex"/>
    <property type="evidence" value="ECO:0007669"/>
    <property type="project" value="UniProtKB-KW"/>
</dbReference>
<dbReference type="SUPFAM" id="SSF54995">
    <property type="entry name" value="Ribosomal protein S6"/>
    <property type="match status" value="1"/>
</dbReference>
<dbReference type="PANTHER" id="PTHR21011:SF1">
    <property type="entry name" value="SMALL RIBOSOMAL SUBUNIT PROTEIN BS6M"/>
    <property type="match status" value="1"/>
</dbReference>
<dbReference type="FunFam" id="3.30.70.60:FF:000002">
    <property type="entry name" value="30S ribosomal protein S6"/>
    <property type="match status" value="1"/>
</dbReference>
<accession>A0A0M1VV40</accession>
<name>A0A0M1VV40_FUSVC</name>
<dbReference type="GeneID" id="79799743"/>
<keyword evidence="6" id="KW-0687">Ribonucleoprotein</keyword>
<dbReference type="CDD" id="cd00473">
    <property type="entry name" value="bS6"/>
    <property type="match status" value="1"/>
</dbReference>
<dbReference type="EMBL" id="ACDE02000019">
    <property type="protein sequence ID" value="EEO40547.2"/>
    <property type="molecule type" value="Genomic_DNA"/>
</dbReference>
<keyword evidence="3 6" id="KW-0694">RNA-binding</keyword>
<dbReference type="NCBIfam" id="TIGR00166">
    <property type="entry name" value="S6"/>
    <property type="match status" value="1"/>
</dbReference>